<dbReference type="Proteomes" id="UP000826513">
    <property type="component" value="Chromosome 1"/>
</dbReference>
<organism evidence="1 3">
    <name type="scientific">Agrobacterium larrymoorei</name>
    <dbReference type="NCBI Taxonomy" id="160699"/>
    <lineage>
        <taxon>Bacteria</taxon>
        <taxon>Pseudomonadati</taxon>
        <taxon>Pseudomonadota</taxon>
        <taxon>Alphaproteobacteria</taxon>
        <taxon>Hyphomicrobiales</taxon>
        <taxon>Rhizobiaceae</taxon>
        <taxon>Rhizobium/Agrobacterium group</taxon>
        <taxon>Agrobacterium</taxon>
    </lineage>
</organism>
<reference evidence="2 4" key="2">
    <citation type="submission" date="2021-03" db="EMBL/GenBank/DDBJ databases">
        <title>Rapid diversification of plasmids in a genus of pathogenic and nitrogen fixing bacteria.</title>
        <authorList>
            <person name="Weisberg A.J."/>
            <person name="Miller M."/>
            <person name="Ream W."/>
            <person name="Grunwald N.J."/>
            <person name="Chang J.H."/>
        </authorList>
    </citation>
    <scope>NUCLEOTIDE SEQUENCE [LARGE SCALE GENOMIC DNA]</scope>
    <source>
        <strain evidence="2 4">AF3.44</strain>
    </source>
</reference>
<reference evidence="1 3" key="1">
    <citation type="submission" date="2019-04" db="EMBL/GenBank/DDBJ databases">
        <title>Complete genome sequence of Agrobacterium larrymoorei CFBP5473.</title>
        <authorList>
            <person name="Haryono M."/>
            <person name="Chou L."/>
            <person name="Lin Y.-C."/>
            <person name="Lai E.-M."/>
            <person name="Kuo C.-H."/>
        </authorList>
    </citation>
    <scope>NUCLEOTIDE SEQUENCE [LARGE SCALE GENOMIC DNA]</scope>
    <source>
        <strain evidence="1 3">CFBP5473</strain>
    </source>
</reference>
<evidence type="ECO:0000313" key="3">
    <source>
        <dbReference type="Proteomes" id="UP000298545"/>
    </source>
</evidence>
<accession>A0A4D7DPH2</accession>
<name>A0A4D7DPH2_9HYPH</name>
<dbReference type="RefSeq" id="WP_027675627.1">
    <property type="nucleotide sequence ID" value="NZ_CP039691.1"/>
</dbReference>
<dbReference type="EMBL" id="CP039691">
    <property type="protein sequence ID" value="QCI98441.1"/>
    <property type="molecule type" value="Genomic_DNA"/>
</dbReference>
<dbReference type="STRING" id="1367849.GCA_000518585_02893"/>
<dbReference type="Proteomes" id="UP000298545">
    <property type="component" value="Chromosome circular"/>
</dbReference>
<evidence type="ECO:0000313" key="1">
    <source>
        <dbReference type="EMBL" id="QCI98441.1"/>
    </source>
</evidence>
<dbReference type="OrthoDB" id="512336at2"/>
<gene>
    <name evidence="1" type="ORF">CFBP5473_11340</name>
    <name evidence="2" type="ORF">J5285_08385</name>
</gene>
<sequence>MEWSKPQDEHAFLHRMVGDWKMVSTTSDANYNADDPSQCFRETIRSIGGLWIVGDSRGRMPDESPMTAVMTLGFDPKKNQFVGSWVGSMMSNLWIYKGWMEPDGKTLVLEAEGPSFDGSGEMALYHDVITLHDDNHRTFASSARQPDGSFKEFMSSEFHRVN</sequence>
<protein>
    <submittedName>
        <fullName evidence="1">DUF1579 domain-containing protein</fullName>
    </submittedName>
</protein>
<dbReference type="InterPro" id="IPR011473">
    <property type="entry name" value="DUF1579"/>
</dbReference>
<dbReference type="AlphaFoldDB" id="A0A4D7DPH2"/>
<dbReference type="KEGG" id="alf:CFBP5473_11340"/>
<evidence type="ECO:0000313" key="4">
    <source>
        <dbReference type="Proteomes" id="UP000826513"/>
    </source>
</evidence>
<dbReference type="Pfam" id="PF07617">
    <property type="entry name" value="DUF1579"/>
    <property type="match status" value="1"/>
</dbReference>
<proteinExistence type="predicted"/>
<keyword evidence="4" id="KW-1185">Reference proteome</keyword>
<dbReference type="EMBL" id="CP072167">
    <property type="protein sequence ID" value="QYA06098.1"/>
    <property type="molecule type" value="Genomic_DNA"/>
</dbReference>
<evidence type="ECO:0000313" key="2">
    <source>
        <dbReference type="EMBL" id="QYA06098.1"/>
    </source>
</evidence>